<evidence type="ECO:0000313" key="2">
    <source>
        <dbReference type="Proteomes" id="UP000419144"/>
    </source>
</evidence>
<reference evidence="1" key="1">
    <citation type="submission" date="2019-11" db="EMBL/GenBank/DDBJ databases">
        <title>Leishmania tarentolae CDS.</title>
        <authorList>
            <person name="Goto Y."/>
            <person name="Yamagishi J."/>
        </authorList>
    </citation>
    <scope>NUCLEOTIDE SEQUENCE [LARGE SCALE GENOMIC DNA]</scope>
    <source>
        <strain evidence="1">Parrot Tar II</strain>
    </source>
</reference>
<evidence type="ECO:0000313" key="1">
    <source>
        <dbReference type="EMBL" id="GET91425.1"/>
    </source>
</evidence>
<dbReference type="Proteomes" id="UP000419144">
    <property type="component" value="Unassembled WGS sequence"/>
</dbReference>
<dbReference type="AlphaFoldDB" id="A0A640KQN4"/>
<name>A0A640KQN4_LEITA</name>
<keyword evidence="2" id="KW-1185">Reference proteome</keyword>
<dbReference type="VEuPathDB" id="TriTrypDB:LtaPh_3210000"/>
<gene>
    <name evidence="1" type="ORF">LtaPh_3210000</name>
</gene>
<dbReference type="EMBL" id="BLBS01000048">
    <property type="protein sequence ID" value="GET91425.1"/>
    <property type="molecule type" value="Genomic_DNA"/>
</dbReference>
<organism evidence="1 2">
    <name type="scientific">Leishmania tarentolae</name>
    <name type="common">Sauroleishmania tarentolae</name>
    <dbReference type="NCBI Taxonomy" id="5689"/>
    <lineage>
        <taxon>Eukaryota</taxon>
        <taxon>Discoba</taxon>
        <taxon>Euglenozoa</taxon>
        <taxon>Kinetoplastea</taxon>
        <taxon>Metakinetoplastina</taxon>
        <taxon>Trypanosomatida</taxon>
        <taxon>Trypanosomatidae</taxon>
        <taxon>Leishmaniinae</taxon>
        <taxon>Leishmania</taxon>
        <taxon>lizard Leishmania</taxon>
    </lineage>
</organism>
<comment type="caution">
    <text evidence="1">The sequence shown here is derived from an EMBL/GenBank/DDBJ whole genome shotgun (WGS) entry which is preliminary data.</text>
</comment>
<sequence length="124" mass="13719">MPTMTELPSTISNALADVEDRPFFVATFQRTPSRGATCCADDDMPSNLITSRSNVPGMTPQELLAAHRMSLAEISRRTDPDLHSLTLSRHQVEQGDICHASLGDLSDEAFRDALEAFRFRPVED</sequence>
<dbReference type="OrthoDB" id="271272at2759"/>
<protein>
    <submittedName>
        <fullName evidence="1">Unspecified product</fullName>
    </submittedName>
</protein>
<proteinExistence type="predicted"/>
<accession>A0A640KQN4</accession>